<keyword evidence="1" id="KW-0812">Transmembrane</keyword>
<feature type="transmembrane region" description="Helical" evidence="1">
    <location>
        <begin position="32"/>
        <end position="50"/>
    </location>
</feature>
<evidence type="ECO:0000256" key="1">
    <source>
        <dbReference type="SAM" id="Phobius"/>
    </source>
</evidence>
<accession>A0A0F9BFZ0</accession>
<evidence type="ECO:0008006" key="3">
    <source>
        <dbReference type="Google" id="ProtNLM"/>
    </source>
</evidence>
<evidence type="ECO:0000313" key="2">
    <source>
        <dbReference type="EMBL" id="KKK83341.1"/>
    </source>
</evidence>
<keyword evidence="1" id="KW-1133">Transmembrane helix</keyword>
<dbReference type="AlphaFoldDB" id="A0A0F9BFZ0"/>
<sequence length="234" mass="26044">MKFLLKSQGKILCDMNLGRLFRAVLWDLRLQVKYQILTVAVIVTVLYIAIFKLLVKGVFDEILILLIFTDPAMLGYIFIGALVLFEKGSNTLDAIVVSPLRIPEYLFSKVISLGLIATVCALAMAMAGHGIRFNYILFISSVFLTSAIVTLLGFAGASRIKTFNQYIIIVPMFLTPLALPLLNFFGLTNSWILYLLPTQATLNLIWGSFHSIGTADLVYSLVYLPICLLFSYSP</sequence>
<dbReference type="EMBL" id="LAZR01052266">
    <property type="protein sequence ID" value="KKK83341.1"/>
    <property type="molecule type" value="Genomic_DNA"/>
</dbReference>
<dbReference type="Pfam" id="PF24686">
    <property type="entry name" value="FLQE3_permease"/>
    <property type="match status" value="1"/>
</dbReference>
<protein>
    <recommendedName>
        <fullName evidence="3">ABC-2 type transporter domain-containing protein</fullName>
    </recommendedName>
</protein>
<dbReference type="InterPro" id="IPR056926">
    <property type="entry name" value="FLQE3_permease"/>
</dbReference>
<keyword evidence="1" id="KW-0472">Membrane</keyword>
<name>A0A0F9BFZ0_9ZZZZ</name>
<feature type="transmembrane region" description="Helical" evidence="1">
    <location>
        <begin position="106"/>
        <end position="127"/>
    </location>
</feature>
<feature type="transmembrane region" description="Helical" evidence="1">
    <location>
        <begin position="216"/>
        <end position="233"/>
    </location>
</feature>
<feature type="transmembrane region" description="Helical" evidence="1">
    <location>
        <begin position="166"/>
        <end position="185"/>
    </location>
</feature>
<reference evidence="2" key="1">
    <citation type="journal article" date="2015" name="Nature">
        <title>Complex archaea that bridge the gap between prokaryotes and eukaryotes.</title>
        <authorList>
            <person name="Spang A."/>
            <person name="Saw J.H."/>
            <person name="Jorgensen S.L."/>
            <person name="Zaremba-Niedzwiedzka K."/>
            <person name="Martijn J."/>
            <person name="Lind A.E."/>
            <person name="van Eijk R."/>
            <person name="Schleper C."/>
            <person name="Guy L."/>
            <person name="Ettema T.J."/>
        </authorList>
    </citation>
    <scope>NUCLEOTIDE SEQUENCE</scope>
</reference>
<feature type="transmembrane region" description="Helical" evidence="1">
    <location>
        <begin position="62"/>
        <end position="85"/>
    </location>
</feature>
<gene>
    <name evidence="2" type="ORF">LCGC14_2794360</name>
</gene>
<organism evidence="2">
    <name type="scientific">marine sediment metagenome</name>
    <dbReference type="NCBI Taxonomy" id="412755"/>
    <lineage>
        <taxon>unclassified sequences</taxon>
        <taxon>metagenomes</taxon>
        <taxon>ecological metagenomes</taxon>
    </lineage>
</organism>
<feature type="transmembrane region" description="Helical" evidence="1">
    <location>
        <begin position="133"/>
        <end position="154"/>
    </location>
</feature>
<proteinExistence type="predicted"/>
<comment type="caution">
    <text evidence="2">The sequence shown here is derived from an EMBL/GenBank/DDBJ whole genome shotgun (WGS) entry which is preliminary data.</text>
</comment>